<evidence type="ECO:0000256" key="9">
    <source>
        <dbReference type="ARBA" id="ARBA00079979"/>
    </source>
</evidence>
<dbReference type="Proteomes" id="UP000054600">
    <property type="component" value="Unassembled WGS sequence"/>
</dbReference>
<evidence type="ECO:0000256" key="8">
    <source>
        <dbReference type="ARBA" id="ARBA00030388"/>
    </source>
</evidence>
<evidence type="ECO:0000313" key="12">
    <source>
        <dbReference type="Proteomes" id="UP000054600"/>
    </source>
</evidence>
<dbReference type="PATRIC" id="fig|1122169.6.peg.3264"/>
<name>A0A0W0YHL2_9GAMM</name>
<evidence type="ECO:0000313" key="11">
    <source>
        <dbReference type="EMBL" id="KTD56440.1"/>
    </source>
</evidence>
<keyword evidence="7" id="KW-0694">RNA-binding</keyword>
<evidence type="ECO:0000256" key="1">
    <source>
        <dbReference type="ARBA" id="ARBA00008172"/>
    </source>
</evidence>
<dbReference type="Pfam" id="PF06769">
    <property type="entry name" value="YoeB_toxin"/>
    <property type="match status" value="1"/>
</dbReference>
<dbReference type="PANTHER" id="PTHR38039:SF1">
    <property type="entry name" value="TOXIN YOEB"/>
    <property type="match status" value="1"/>
</dbReference>
<dbReference type="PANTHER" id="PTHR38039">
    <property type="entry name" value="TOXIN YOEB"/>
    <property type="match status" value="1"/>
</dbReference>
<reference evidence="11 12" key="1">
    <citation type="submission" date="2015-11" db="EMBL/GenBank/DDBJ databases">
        <title>Genomic analysis of 38 Legionella species identifies large and diverse effector repertoires.</title>
        <authorList>
            <person name="Burstein D."/>
            <person name="Amaro F."/>
            <person name="Zusman T."/>
            <person name="Lifshitz Z."/>
            <person name="Cohen O."/>
            <person name="Gilbert J.A."/>
            <person name="Pupko T."/>
            <person name="Shuman H.A."/>
            <person name="Segal G."/>
        </authorList>
    </citation>
    <scope>NUCLEOTIDE SEQUENCE [LARGE SCALE GENOMIC DNA]</scope>
    <source>
        <strain evidence="11 12">ATCC 49655</strain>
    </source>
</reference>
<dbReference type="STRING" id="1122169.Lsha_2839"/>
<keyword evidence="5" id="KW-0255">Endonuclease</keyword>
<dbReference type="GO" id="GO:0003723">
    <property type="term" value="F:RNA binding"/>
    <property type="evidence" value="ECO:0007669"/>
    <property type="project" value="UniProtKB-KW"/>
</dbReference>
<evidence type="ECO:0000256" key="6">
    <source>
        <dbReference type="ARBA" id="ARBA00022801"/>
    </source>
</evidence>
<evidence type="ECO:0000256" key="5">
    <source>
        <dbReference type="ARBA" id="ARBA00022759"/>
    </source>
</evidence>
<evidence type="ECO:0000256" key="7">
    <source>
        <dbReference type="ARBA" id="ARBA00022884"/>
    </source>
</evidence>
<comment type="caution">
    <text evidence="11">The sequence shown here is derived from an EMBL/GenBank/DDBJ whole genome shotgun (WGS) entry which is preliminary data.</text>
</comment>
<sequence length="84" mass="10298">MILSWAENGWDDYLYWQNTDKKTLKRINSLIKDILRHPFEGIGDPEPLKHNWSGYWSRRIDREHRIVYKVADDTLYIVQCKFHY</sequence>
<dbReference type="GO" id="GO:0016787">
    <property type="term" value="F:hydrolase activity"/>
    <property type="evidence" value="ECO:0007669"/>
    <property type="project" value="UniProtKB-KW"/>
</dbReference>
<keyword evidence="6 11" id="KW-0378">Hydrolase</keyword>
<gene>
    <name evidence="11" type="primary">yoeB</name>
    <name evidence="11" type="ORF">Lsha_2839</name>
</gene>
<organism evidence="11 12">
    <name type="scientific">Legionella shakespearei DSM 23087</name>
    <dbReference type="NCBI Taxonomy" id="1122169"/>
    <lineage>
        <taxon>Bacteria</taxon>
        <taxon>Pseudomonadati</taxon>
        <taxon>Pseudomonadota</taxon>
        <taxon>Gammaproteobacteria</taxon>
        <taxon>Legionellales</taxon>
        <taxon>Legionellaceae</taxon>
        <taxon>Legionella</taxon>
    </lineage>
</organism>
<dbReference type="eggNOG" id="COG4115">
    <property type="taxonomic scope" value="Bacteria"/>
</dbReference>
<dbReference type="OrthoDB" id="9801102at2"/>
<accession>A0A0W0YHL2</accession>
<dbReference type="NCBIfam" id="TIGR02116">
    <property type="entry name" value="toxin_Txe_YoeB"/>
    <property type="match status" value="1"/>
</dbReference>
<dbReference type="Gene3D" id="3.30.2310.20">
    <property type="entry name" value="RelE-like"/>
    <property type="match status" value="1"/>
</dbReference>
<dbReference type="RefSeq" id="WP_018576535.1">
    <property type="nucleotide sequence ID" value="NZ_KB892387.1"/>
</dbReference>
<dbReference type="InterPro" id="IPR009614">
    <property type="entry name" value="YoeB_toxin"/>
</dbReference>
<dbReference type="EMBL" id="LNYW01000074">
    <property type="protein sequence ID" value="KTD56440.1"/>
    <property type="molecule type" value="Genomic_DNA"/>
</dbReference>
<keyword evidence="12" id="KW-1185">Reference proteome</keyword>
<evidence type="ECO:0000256" key="3">
    <source>
        <dbReference type="ARBA" id="ARBA00022649"/>
    </source>
</evidence>
<evidence type="ECO:0000256" key="2">
    <source>
        <dbReference type="ARBA" id="ARBA00017742"/>
    </source>
</evidence>
<keyword evidence="4" id="KW-0540">Nuclease</keyword>
<dbReference type="FunFam" id="3.30.2310.20:FF:000001">
    <property type="entry name" value="Addiction module toxin, Txe/YoeB family"/>
    <property type="match status" value="1"/>
</dbReference>
<proteinExistence type="inferred from homology"/>
<dbReference type="InterPro" id="IPR035093">
    <property type="entry name" value="RelE/ParE_toxin_dom_sf"/>
</dbReference>
<protein>
    <recommendedName>
        <fullName evidence="2">Toxin YoeB</fullName>
    </recommendedName>
    <alternativeName>
        <fullName evidence="10">Putative endoribonuclease YoeB</fullName>
    </alternativeName>
    <alternativeName>
        <fullName evidence="8 9">Putative mRNA interferase YoeB</fullName>
    </alternativeName>
</protein>
<evidence type="ECO:0000256" key="10">
    <source>
        <dbReference type="ARBA" id="ARBA00080029"/>
    </source>
</evidence>
<dbReference type="GO" id="GO:0006401">
    <property type="term" value="P:RNA catabolic process"/>
    <property type="evidence" value="ECO:0007669"/>
    <property type="project" value="InterPro"/>
</dbReference>
<comment type="similarity">
    <text evidence="1">Belongs to the YoeB family.</text>
</comment>
<dbReference type="AlphaFoldDB" id="A0A0W0YHL2"/>
<dbReference type="GO" id="GO:0004519">
    <property type="term" value="F:endonuclease activity"/>
    <property type="evidence" value="ECO:0007669"/>
    <property type="project" value="UniProtKB-KW"/>
</dbReference>
<keyword evidence="3" id="KW-1277">Toxin-antitoxin system</keyword>
<dbReference type="SUPFAM" id="SSF143011">
    <property type="entry name" value="RelE-like"/>
    <property type="match status" value="1"/>
</dbReference>
<evidence type="ECO:0000256" key="4">
    <source>
        <dbReference type="ARBA" id="ARBA00022722"/>
    </source>
</evidence>